<sequence length="88" mass="10334">MPKKHAGASILERDLQNQLEEIKIKSSRRKVVLIKEILAHIQEQAQLIEDMIYEDDHLRKHNGDLAELDFEVTDEYGRKTITWYASND</sequence>
<accession>A0A410T5L9</accession>
<evidence type="ECO:0000313" key="2">
    <source>
        <dbReference type="Proteomes" id="UP000289169"/>
    </source>
</evidence>
<name>A0A410T5L9_9CAUD</name>
<evidence type="ECO:0000313" key="1">
    <source>
        <dbReference type="EMBL" id="QAU03939.1"/>
    </source>
</evidence>
<proteinExistence type="predicted"/>
<protein>
    <submittedName>
        <fullName evidence="1">Uncharacterized protein</fullName>
    </submittedName>
</protein>
<organism evidence="1 2">
    <name type="scientific">Acinetobacter phage Henu6</name>
    <dbReference type="NCBI Taxonomy" id="2500136"/>
    <lineage>
        <taxon>Viruses</taxon>
        <taxon>Duplodnaviria</taxon>
        <taxon>Heunggongvirae</taxon>
        <taxon>Uroviricota</taxon>
        <taxon>Caudoviricetes</taxon>
        <taxon>Pantevenvirales</taxon>
        <taxon>Straboviridae</taxon>
        <taxon>Twarogvirinae</taxon>
        <taxon>Zedzedvirus</taxon>
        <taxon>Zedzedvirus zz1</taxon>
    </lineage>
</organism>
<dbReference type="EMBL" id="MK240351">
    <property type="protein sequence ID" value="QAU03939.1"/>
    <property type="molecule type" value="Genomic_DNA"/>
</dbReference>
<dbReference type="Proteomes" id="UP000289169">
    <property type="component" value="Segment"/>
</dbReference>
<reference evidence="1 2" key="1">
    <citation type="submission" date="2018-11" db="EMBL/GenBank/DDBJ databases">
        <authorList>
            <person name="Teng T."/>
        </authorList>
    </citation>
    <scope>NUCLEOTIDE SEQUENCE [LARGE SCALE GENOMIC DNA]</scope>
</reference>
<gene>
    <name evidence="1" type="ORF">Henu6_gp134</name>
</gene>